<evidence type="ECO:0000313" key="3">
    <source>
        <dbReference type="Proteomes" id="UP000284842"/>
    </source>
</evidence>
<protein>
    <recommendedName>
        <fullName evidence="1">CxC2-like cysteine cluster KDZ transposase-associated domain-containing protein</fullName>
    </recommendedName>
</protein>
<dbReference type="Pfam" id="PF18758">
    <property type="entry name" value="KDZ"/>
    <property type="match status" value="1"/>
</dbReference>
<gene>
    <name evidence="2" type="ORF">CVT24_012175</name>
</gene>
<organism evidence="2 3">
    <name type="scientific">Panaeolus cyanescens</name>
    <dbReference type="NCBI Taxonomy" id="181874"/>
    <lineage>
        <taxon>Eukaryota</taxon>
        <taxon>Fungi</taxon>
        <taxon>Dikarya</taxon>
        <taxon>Basidiomycota</taxon>
        <taxon>Agaricomycotina</taxon>
        <taxon>Agaricomycetes</taxon>
        <taxon>Agaricomycetidae</taxon>
        <taxon>Agaricales</taxon>
        <taxon>Agaricineae</taxon>
        <taxon>Galeropsidaceae</taxon>
        <taxon>Panaeolus</taxon>
    </lineage>
</organism>
<accession>A0A409X5T5</accession>
<sequence length="427" mass="48905">MKWFPPTTTRPHTAFTFECLDTLQKLMLQGKINIYDFYHTVLHKTDNANIELTVYRYPELQRTFRLWRNLMALKRAGLGHNPTGVNGTASEGELGFECPACPHPGKNLPEDWRKIEADLRYLYRLFIAVDANCKLKGKDRSLKDVELMEGQGVFVHETRYKQFLSTYENTCESQHDAIVKANTKATPGYSISGKGLALCTRHLLVRTNGVGDLQKGEKYCNMDYIVLSALKGVELEEVMITYDIACQWSKNLSKRMNAENFPSEFKINKNTKLIFAIPSWHINGHGKSCRENFNIGYTNRCSKDVRRRTRSELQQASVRWLKRLIMKPCTTIGLDGISAELSPFVRTHFSDRLKEAAVMKVRHQDIYDQLCTTFTATLVKQWSDMMKKWESDPTSPNPFHVPETTSSLQEVRLALAKEEAMDAVSKA</sequence>
<dbReference type="AlphaFoldDB" id="A0A409X5T5"/>
<dbReference type="InterPro" id="IPR040521">
    <property type="entry name" value="KDZ"/>
</dbReference>
<dbReference type="Proteomes" id="UP000284842">
    <property type="component" value="Unassembled WGS sequence"/>
</dbReference>
<dbReference type="InParanoid" id="A0A409X5T5"/>
<dbReference type="InterPro" id="IPR041457">
    <property type="entry name" value="CxC2_KDZ-assoc"/>
</dbReference>
<dbReference type="STRING" id="181874.A0A409X5T5"/>
<feature type="domain" description="CxC2-like cysteine cluster KDZ transposase-associated" evidence="1">
    <location>
        <begin position="1"/>
        <end position="48"/>
    </location>
</feature>
<dbReference type="Pfam" id="PF18803">
    <property type="entry name" value="CxC2"/>
    <property type="match status" value="1"/>
</dbReference>
<comment type="caution">
    <text evidence="2">The sequence shown here is derived from an EMBL/GenBank/DDBJ whole genome shotgun (WGS) entry which is preliminary data.</text>
</comment>
<dbReference type="EMBL" id="NHTK01004551">
    <property type="protein sequence ID" value="PPQ86135.1"/>
    <property type="molecule type" value="Genomic_DNA"/>
</dbReference>
<keyword evidence="3" id="KW-1185">Reference proteome</keyword>
<dbReference type="OrthoDB" id="2804062at2759"/>
<reference evidence="2 3" key="1">
    <citation type="journal article" date="2018" name="Evol. Lett.">
        <title>Horizontal gene cluster transfer increased hallucinogenic mushroom diversity.</title>
        <authorList>
            <person name="Reynolds H.T."/>
            <person name="Vijayakumar V."/>
            <person name="Gluck-Thaler E."/>
            <person name="Korotkin H.B."/>
            <person name="Matheny P.B."/>
            <person name="Slot J.C."/>
        </authorList>
    </citation>
    <scope>NUCLEOTIDE SEQUENCE [LARGE SCALE GENOMIC DNA]</scope>
    <source>
        <strain evidence="2 3">2629</strain>
    </source>
</reference>
<evidence type="ECO:0000259" key="1">
    <source>
        <dbReference type="Pfam" id="PF18803"/>
    </source>
</evidence>
<evidence type="ECO:0000313" key="2">
    <source>
        <dbReference type="EMBL" id="PPQ86135.1"/>
    </source>
</evidence>
<proteinExistence type="predicted"/>
<name>A0A409X5T5_9AGAR</name>